<protein>
    <recommendedName>
        <fullName evidence="5">H domain protein</fullName>
    </recommendedName>
</protein>
<organism evidence="3 4">
    <name type="scientific">Nocardia bovistercoris</name>
    <dbReference type="NCBI Taxonomy" id="2785916"/>
    <lineage>
        <taxon>Bacteria</taxon>
        <taxon>Bacillati</taxon>
        <taxon>Actinomycetota</taxon>
        <taxon>Actinomycetes</taxon>
        <taxon>Mycobacteriales</taxon>
        <taxon>Nocardiaceae</taxon>
        <taxon>Nocardia</taxon>
    </lineage>
</organism>
<evidence type="ECO:0000256" key="1">
    <source>
        <dbReference type="ARBA" id="ARBA00004370"/>
    </source>
</evidence>
<evidence type="ECO:0000256" key="2">
    <source>
        <dbReference type="ARBA" id="ARBA00023136"/>
    </source>
</evidence>
<dbReference type="GO" id="GO:0016020">
    <property type="term" value="C:membrane"/>
    <property type="evidence" value="ECO:0007669"/>
    <property type="project" value="UniProtKB-SubCell"/>
</dbReference>
<gene>
    <name evidence="3" type="ORF">IT779_08460</name>
</gene>
<evidence type="ECO:0000313" key="4">
    <source>
        <dbReference type="Proteomes" id="UP000655751"/>
    </source>
</evidence>
<comment type="subcellular location">
    <subcellularLocation>
        <location evidence="1">Membrane</location>
    </subcellularLocation>
</comment>
<accession>A0A931IAJ6</accession>
<dbReference type="Proteomes" id="UP000655751">
    <property type="component" value="Unassembled WGS sequence"/>
</dbReference>
<reference evidence="3" key="1">
    <citation type="submission" date="2020-11" db="EMBL/GenBank/DDBJ databases">
        <title>Nocardia NEAU-351.nov., a novel actinomycete isolated from the cow dung.</title>
        <authorList>
            <person name="Zhang X."/>
        </authorList>
    </citation>
    <scope>NUCLEOTIDE SEQUENCE</scope>
    <source>
        <strain evidence="3">NEAU-351</strain>
    </source>
</reference>
<name>A0A931IAJ6_9NOCA</name>
<evidence type="ECO:0000313" key="3">
    <source>
        <dbReference type="EMBL" id="MBH0776313.1"/>
    </source>
</evidence>
<dbReference type="RefSeq" id="WP_196148664.1">
    <property type="nucleotide sequence ID" value="NZ_JADMLG010000003.1"/>
</dbReference>
<dbReference type="AlphaFoldDB" id="A0A931IAJ6"/>
<dbReference type="PANTHER" id="PTHR37042">
    <property type="entry name" value="OUTER MEMBRANE PROTEIN RV1973"/>
    <property type="match status" value="1"/>
</dbReference>
<comment type="caution">
    <text evidence="3">The sequence shown here is derived from an EMBL/GenBank/DDBJ whole genome shotgun (WGS) entry which is preliminary data.</text>
</comment>
<keyword evidence="2" id="KW-0472">Membrane</keyword>
<keyword evidence="4" id="KW-1185">Reference proteome</keyword>
<proteinExistence type="predicted"/>
<dbReference type="EMBL" id="JADMLG010000003">
    <property type="protein sequence ID" value="MBH0776313.1"/>
    <property type="molecule type" value="Genomic_DNA"/>
</dbReference>
<dbReference type="PANTHER" id="PTHR37042:SF4">
    <property type="entry name" value="OUTER MEMBRANE PROTEIN RV1973"/>
    <property type="match status" value="1"/>
</dbReference>
<sequence>MVPATLLLIAVTTIGWTGWKQYDDSRVDGAAREALATGQQYAVILTSIDFGHIDRDFAAIDDGATGSFKQTYAASAPRIRPLLVQAQSVSKGRVLSASVQSAARRRVVLMMFVDAEITNATTPQPRMDRSRVLMTMENVDGRWLASAVEIL</sequence>
<evidence type="ECO:0008006" key="5">
    <source>
        <dbReference type="Google" id="ProtNLM"/>
    </source>
</evidence>